<dbReference type="GO" id="GO:0050660">
    <property type="term" value="F:flavin adenine dinucleotide binding"/>
    <property type="evidence" value="ECO:0007669"/>
    <property type="project" value="InterPro"/>
</dbReference>
<evidence type="ECO:0000256" key="4">
    <source>
        <dbReference type="RuleBase" id="RU003968"/>
    </source>
</evidence>
<evidence type="ECO:0000256" key="1">
    <source>
        <dbReference type="ARBA" id="ARBA00010790"/>
    </source>
</evidence>
<feature type="active site" description="Proton donor" evidence="2">
    <location>
        <position position="499"/>
    </location>
</feature>
<dbReference type="Pfam" id="PF05199">
    <property type="entry name" value="GMC_oxred_C"/>
    <property type="match status" value="1"/>
</dbReference>
<proteinExistence type="inferred from homology"/>
<dbReference type="SUPFAM" id="SSF54373">
    <property type="entry name" value="FAD-linked reductases, C-terminal domain"/>
    <property type="match status" value="1"/>
</dbReference>
<dbReference type="InterPro" id="IPR012132">
    <property type="entry name" value="GMC_OxRdtase"/>
</dbReference>
<dbReference type="Pfam" id="PF00732">
    <property type="entry name" value="GMC_oxred_N"/>
    <property type="match status" value="1"/>
</dbReference>
<dbReference type="SUPFAM" id="SSF51905">
    <property type="entry name" value="FAD/NAD(P)-binding domain"/>
    <property type="match status" value="1"/>
</dbReference>
<dbReference type="PROSITE" id="PS00624">
    <property type="entry name" value="GMC_OXRED_2"/>
    <property type="match status" value="1"/>
</dbReference>
<evidence type="ECO:0000256" key="3">
    <source>
        <dbReference type="PIRSR" id="PIRSR000137-2"/>
    </source>
</evidence>
<protein>
    <submittedName>
        <fullName evidence="7">Related to alcohol oxidase</fullName>
    </submittedName>
</protein>
<keyword evidence="3 4" id="KW-0274">FAD</keyword>
<dbReference type="Proteomes" id="UP000184330">
    <property type="component" value="Unassembled WGS sequence"/>
</dbReference>
<sequence length="557" mass="59468">MLTEIWDFIVVGGGLAGSVLASRLHQYNPSLSILLLEAGPSVANNTAIPFANDTNLIGSALDWGYLTVPQSGLNNRTLINPAGKALGGGTAINSCGWIRGDSSDYDTWADLVGDQRWSYNGMLPYMKKTERHWNQSFPPTAEEIQQHGFNGNIWDASVSSTGRVYPLRQTILAAWASNGVQALPDLDANDGSPQGLGELVENRRNGLRQLSSSAYSLDGVTVLTNTLVKQVLLNQKGSHTTAVGVELANGTQFSVRREVILSAGAYRTPQLLLLSGIGSEQTLAPHGIKKIVESPSVGQNLWDHLQLVQFWKLRDPTSGVAIGSNNSLFSEPQFGLGLPLDWVVTSTVPINGLKAAIQQDEGYPPSPNNPLLVRTRSFLESLVLYATGSASDPVVPTDGTHIGTSLIGLMPTSRGTVTLNMTNPADAPIIDPNYFSTEVDRYAMRTGMRQFASLMFNTPQGQALIDSETVPTGFSQTSVNSTDAELDARVQFSTGTTYHPAGTAAMGKVVDTDLRVYGVHGLRVVDASVIPAPIAAHLQVVTYALAEQAAVIISGSN</sequence>
<organism evidence="7 8">
    <name type="scientific">Phialocephala subalpina</name>
    <dbReference type="NCBI Taxonomy" id="576137"/>
    <lineage>
        <taxon>Eukaryota</taxon>
        <taxon>Fungi</taxon>
        <taxon>Dikarya</taxon>
        <taxon>Ascomycota</taxon>
        <taxon>Pezizomycotina</taxon>
        <taxon>Leotiomycetes</taxon>
        <taxon>Helotiales</taxon>
        <taxon>Mollisiaceae</taxon>
        <taxon>Phialocephala</taxon>
        <taxon>Phialocephala fortinii species complex</taxon>
    </lineage>
</organism>
<feature type="domain" description="Glucose-methanol-choline oxidoreductase N-terminal" evidence="6">
    <location>
        <begin position="264"/>
        <end position="278"/>
    </location>
</feature>
<dbReference type="PIRSF" id="PIRSF000137">
    <property type="entry name" value="Alcohol_oxidase"/>
    <property type="match status" value="1"/>
</dbReference>
<keyword evidence="8" id="KW-1185">Reference proteome</keyword>
<dbReference type="InterPro" id="IPR036188">
    <property type="entry name" value="FAD/NAD-bd_sf"/>
</dbReference>
<evidence type="ECO:0000313" key="8">
    <source>
        <dbReference type="Proteomes" id="UP000184330"/>
    </source>
</evidence>
<gene>
    <name evidence="7" type="ORF">PAC_09877</name>
</gene>
<dbReference type="InterPro" id="IPR000172">
    <property type="entry name" value="GMC_OxRdtase_N"/>
</dbReference>
<dbReference type="InterPro" id="IPR007867">
    <property type="entry name" value="GMC_OxRtase_C"/>
</dbReference>
<dbReference type="Gene3D" id="3.50.50.60">
    <property type="entry name" value="FAD/NAD(P)-binding domain"/>
    <property type="match status" value="1"/>
</dbReference>
<dbReference type="STRING" id="576137.A0A1L7X4P5"/>
<keyword evidence="4" id="KW-0285">Flavoprotein</keyword>
<dbReference type="GO" id="GO:0016614">
    <property type="term" value="F:oxidoreductase activity, acting on CH-OH group of donors"/>
    <property type="evidence" value="ECO:0007669"/>
    <property type="project" value="InterPro"/>
</dbReference>
<accession>A0A1L7X4P5</accession>
<dbReference type="Gene3D" id="3.30.560.10">
    <property type="entry name" value="Glucose Oxidase, domain 3"/>
    <property type="match status" value="1"/>
</dbReference>
<comment type="cofactor">
    <cofactor evidence="3">
        <name>FAD</name>
        <dbReference type="ChEBI" id="CHEBI:57692"/>
    </cofactor>
</comment>
<feature type="active site" description="Proton acceptor" evidence="2">
    <location>
        <position position="537"/>
    </location>
</feature>
<comment type="similarity">
    <text evidence="1 4">Belongs to the GMC oxidoreductase family.</text>
</comment>
<feature type="binding site" evidence="3">
    <location>
        <position position="228"/>
    </location>
    <ligand>
        <name>FAD</name>
        <dbReference type="ChEBI" id="CHEBI:57692"/>
    </ligand>
</feature>
<dbReference type="PANTHER" id="PTHR11552:SF123">
    <property type="entry name" value="GMC OXIDOREDUCTASE (AFU_ORTHOLOGUE AFUA_2G01770)-RELATED"/>
    <property type="match status" value="1"/>
</dbReference>
<feature type="domain" description="Glucose-methanol-choline oxidoreductase N-terminal" evidence="5">
    <location>
        <begin position="83"/>
        <end position="106"/>
    </location>
</feature>
<dbReference type="AlphaFoldDB" id="A0A1L7X4P5"/>
<dbReference type="OrthoDB" id="269227at2759"/>
<name>A0A1L7X4P5_9HELO</name>
<dbReference type="PANTHER" id="PTHR11552">
    <property type="entry name" value="GLUCOSE-METHANOL-CHOLINE GMC OXIDOREDUCTASE"/>
    <property type="match status" value="1"/>
</dbReference>
<dbReference type="PROSITE" id="PS00623">
    <property type="entry name" value="GMC_OXRED_1"/>
    <property type="match status" value="1"/>
</dbReference>
<evidence type="ECO:0000259" key="6">
    <source>
        <dbReference type="PROSITE" id="PS00624"/>
    </source>
</evidence>
<evidence type="ECO:0000259" key="5">
    <source>
        <dbReference type="PROSITE" id="PS00623"/>
    </source>
</evidence>
<dbReference type="EMBL" id="FJOG01000015">
    <property type="protein sequence ID" value="CZR59982.1"/>
    <property type="molecule type" value="Genomic_DNA"/>
</dbReference>
<evidence type="ECO:0000256" key="2">
    <source>
        <dbReference type="PIRSR" id="PIRSR000137-1"/>
    </source>
</evidence>
<evidence type="ECO:0000313" key="7">
    <source>
        <dbReference type="EMBL" id="CZR59982.1"/>
    </source>
</evidence>
<reference evidence="7 8" key="1">
    <citation type="submission" date="2016-03" db="EMBL/GenBank/DDBJ databases">
        <authorList>
            <person name="Ploux O."/>
        </authorList>
    </citation>
    <scope>NUCLEOTIDE SEQUENCE [LARGE SCALE GENOMIC DNA]</scope>
    <source>
        <strain evidence="7 8">UAMH 11012</strain>
    </source>
</reference>